<proteinExistence type="inferred from homology"/>
<keyword evidence="2 3" id="KW-0560">Oxidoreductase</keyword>
<dbReference type="Proteomes" id="UP000249818">
    <property type="component" value="Chromosome BARAN1"/>
</dbReference>
<dbReference type="InterPro" id="IPR043144">
    <property type="entry name" value="Mal/L-sulf/L-lact_DH-like_ah"/>
</dbReference>
<dbReference type="EMBL" id="LS483254">
    <property type="protein sequence ID" value="SQD93341.1"/>
    <property type="molecule type" value="Genomic_DNA"/>
</dbReference>
<dbReference type="Gene3D" id="1.10.1530.10">
    <property type="match status" value="1"/>
</dbReference>
<name>A0A2X3KL74_9BACT</name>
<dbReference type="InterPro" id="IPR003767">
    <property type="entry name" value="Malate/L-lactate_DH-like"/>
</dbReference>
<dbReference type="OrthoDB" id="9769447at2"/>
<dbReference type="PANTHER" id="PTHR11091">
    <property type="entry name" value="OXIDOREDUCTASE-RELATED"/>
    <property type="match status" value="1"/>
</dbReference>
<gene>
    <name evidence="3" type="primary">mdh</name>
    <name evidence="3" type="ORF">BARAN1_1319</name>
</gene>
<dbReference type="InterPro" id="IPR036111">
    <property type="entry name" value="Mal/L-sulfo/L-lacto_DH-like_sf"/>
</dbReference>
<evidence type="ECO:0000313" key="4">
    <source>
        <dbReference type="Proteomes" id="UP000249818"/>
    </source>
</evidence>
<evidence type="ECO:0000313" key="3">
    <source>
        <dbReference type="EMBL" id="SQD93341.1"/>
    </source>
</evidence>
<dbReference type="Pfam" id="PF02615">
    <property type="entry name" value="Ldh_2"/>
    <property type="match status" value="1"/>
</dbReference>
<dbReference type="GO" id="GO:0030060">
    <property type="term" value="F:L-malate dehydrogenase (NAD+) activity"/>
    <property type="evidence" value="ECO:0007669"/>
    <property type="project" value="UniProtKB-EC"/>
</dbReference>
<dbReference type="SUPFAM" id="SSF89733">
    <property type="entry name" value="L-sulfolactate dehydrogenase-like"/>
    <property type="match status" value="1"/>
</dbReference>
<comment type="similarity">
    <text evidence="1">Belongs to the LDH2/MDH2 oxidoreductase family.</text>
</comment>
<dbReference type="KEGG" id="bana:BARAN1_1319"/>
<sequence length="366" mass="39139">MRERTVMVPVEDLRRFVRDVFVGVGTAPEDAAIAAEVLLASDLRGIESHGVSRLKMYYDWIRKGIISPQVRFEVVGEGPTTAVVDGHTSLGHPIAHRAMTLAIAKASQYGLGAVAVRNSSHYGIAGYYALMAVREGMIGLSFTNARPSVAPTFSVEPMLGTNPIAFACPTDEPFPFCFDAATSITQRGKIEVLAREGKPTPAGWVVDREGNLATDTTAILQGIPKELYALLPLGGAGEEMGGHKGYGLATMVEILCAGLSAGSFLWALSGMDRDGTPRPHRLAHFFVAVAIEQFVPLDEFRATAGGILRELRGAELAPGAERIYTAGEKAHAQSERILREGVPITPALQRELKLIQAELGLAGLPL</sequence>
<reference evidence="4" key="1">
    <citation type="submission" date="2018-05" db="EMBL/GenBank/DDBJ databases">
        <authorList>
            <person name="Hao L."/>
        </authorList>
    </citation>
    <scope>NUCLEOTIDE SEQUENCE [LARGE SCALE GENOMIC DNA]</scope>
</reference>
<organism evidence="3 4">
    <name type="scientific">Candidatus Bipolaricaulis anaerobius</name>
    <dbReference type="NCBI Taxonomy" id="2026885"/>
    <lineage>
        <taxon>Bacteria</taxon>
        <taxon>Candidatus Bipolaricaulota</taxon>
        <taxon>Candidatus Bipolaricaulia</taxon>
        <taxon>Candidatus Bipolaricaulales</taxon>
        <taxon>Candidatus Bipolaricaulaceae</taxon>
        <taxon>Candidatus Bipolaricaulis</taxon>
    </lineage>
</organism>
<dbReference type="EC" id="1.1.1.37" evidence="3"/>
<dbReference type="PANTHER" id="PTHR11091:SF0">
    <property type="entry name" value="MALATE DEHYDROGENASE"/>
    <property type="match status" value="1"/>
</dbReference>
<dbReference type="Gene3D" id="3.30.1370.60">
    <property type="entry name" value="Hypothetical oxidoreductase yiak, domain 2"/>
    <property type="match status" value="1"/>
</dbReference>
<dbReference type="InterPro" id="IPR043143">
    <property type="entry name" value="Mal/L-sulf/L-lact_DH-like_NADP"/>
</dbReference>
<protein>
    <submittedName>
        <fullName evidence="3">Malate dehydrogenase</fullName>
        <ecNumber evidence="3">1.1.1.37</ecNumber>
    </submittedName>
</protein>
<keyword evidence="4" id="KW-1185">Reference proteome</keyword>
<dbReference type="RefSeq" id="WP_122031715.1">
    <property type="nucleotide sequence ID" value="NZ_LS483254.1"/>
</dbReference>
<evidence type="ECO:0000256" key="1">
    <source>
        <dbReference type="ARBA" id="ARBA00006056"/>
    </source>
</evidence>
<dbReference type="AlphaFoldDB" id="A0A2X3KL74"/>
<accession>A0A2X3KL74</accession>
<evidence type="ECO:0000256" key="2">
    <source>
        <dbReference type="ARBA" id="ARBA00023002"/>
    </source>
</evidence>